<protein>
    <recommendedName>
        <fullName evidence="2">Cilia- and flagella-associated protein HOATZ</fullName>
    </recommendedName>
</protein>
<feature type="compositionally biased region" description="Basic and acidic residues" evidence="3">
    <location>
        <begin position="107"/>
        <end position="116"/>
    </location>
</feature>
<dbReference type="PANTHER" id="PTHR47231">
    <property type="entry name" value="UPF0722 PROTEIN C11ORF88"/>
    <property type="match status" value="1"/>
</dbReference>
<name>A0A9Q1BXG3_HOLLE</name>
<evidence type="ECO:0000313" key="4">
    <source>
        <dbReference type="EMBL" id="KAJ8034555.1"/>
    </source>
</evidence>
<evidence type="ECO:0000256" key="1">
    <source>
        <dbReference type="ARBA" id="ARBA00023451"/>
    </source>
</evidence>
<gene>
    <name evidence="4" type="ORF">HOLleu_21441</name>
</gene>
<dbReference type="Proteomes" id="UP001152320">
    <property type="component" value="Chromosome 10"/>
</dbReference>
<evidence type="ECO:0000313" key="5">
    <source>
        <dbReference type="Proteomes" id="UP001152320"/>
    </source>
</evidence>
<organism evidence="4 5">
    <name type="scientific">Holothuria leucospilota</name>
    <name type="common">Black long sea cucumber</name>
    <name type="synonym">Mertensiothuria leucospilota</name>
    <dbReference type="NCBI Taxonomy" id="206669"/>
    <lineage>
        <taxon>Eukaryota</taxon>
        <taxon>Metazoa</taxon>
        <taxon>Echinodermata</taxon>
        <taxon>Eleutherozoa</taxon>
        <taxon>Echinozoa</taxon>
        <taxon>Holothuroidea</taxon>
        <taxon>Aspidochirotacea</taxon>
        <taxon>Aspidochirotida</taxon>
        <taxon>Holothuriidae</taxon>
        <taxon>Holothuria</taxon>
    </lineage>
</organism>
<keyword evidence="5" id="KW-1185">Reference proteome</keyword>
<reference evidence="4" key="1">
    <citation type="submission" date="2021-10" db="EMBL/GenBank/DDBJ databases">
        <title>Tropical sea cucumber genome reveals ecological adaptation and Cuvierian tubules defense mechanism.</title>
        <authorList>
            <person name="Chen T."/>
        </authorList>
    </citation>
    <scope>NUCLEOTIDE SEQUENCE</scope>
    <source>
        <strain evidence="4">Nanhai2018</strain>
        <tissue evidence="4">Muscle</tissue>
    </source>
</reference>
<evidence type="ECO:0000256" key="2">
    <source>
        <dbReference type="ARBA" id="ARBA00023657"/>
    </source>
</evidence>
<accession>A0A9Q1BXG3</accession>
<feature type="region of interest" description="Disordered" evidence="3">
    <location>
        <begin position="107"/>
        <end position="134"/>
    </location>
</feature>
<dbReference type="PANTHER" id="PTHR47231:SF1">
    <property type="entry name" value="CILIA- AND FLAGELLA-ASSOCIATED PROTEIN HOATZ"/>
    <property type="match status" value="1"/>
</dbReference>
<sequence length="162" mass="18819">MQQAENRTVFSGSSKEDEACAKLFWQSLTLHPPIESRLVSGDVHQRLKKAGPGRQPRNYAHTAMEEDPKLDQFLQRAHAEMMYEESVKLTSKSIQRQETLYTFRQQKEARKQKEAISQRVRPPVKEEESDEDLDEKLEVAEALAEMERFDEKLIEQGIISED</sequence>
<dbReference type="AlphaFoldDB" id="A0A9Q1BXG3"/>
<dbReference type="Pfam" id="PF17664">
    <property type="entry name" value="HOATZ-like"/>
    <property type="match status" value="1"/>
</dbReference>
<evidence type="ECO:0000256" key="3">
    <source>
        <dbReference type="SAM" id="MobiDB-lite"/>
    </source>
</evidence>
<dbReference type="GO" id="GO:0060271">
    <property type="term" value="P:cilium assembly"/>
    <property type="evidence" value="ECO:0007669"/>
    <property type="project" value="InterPro"/>
</dbReference>
<dbReference type="EMBL" id="JAIZAY010000010">
    <property type="protein sequence ID" value="KAJ8034555.1"/>
    <property type="molecule type" value="Genomic_DNA"/>
</dbReference>
<dbReference type="OrthoDB" id="10004365at2759"/>
<proteinExistence type="inferred from homology"/>
<dbReference type="InterPro" id="IPR040681">
    <property type="entry name" value="HOATZ-like"/>
</dbReference>
<comment type="caution">
    <text evidence="4">The sequence shown here is derived from an EMBL/GenBank/DDBJ whole genome shotgun (WGS) entry which is preliminary data.</text>
</comment>
<comment type="similarity">
    <text evidence="1">Belongs to the HOATZ family.</text>
</comment>